<gene>
    <name evidence="3" type="ORF">RM532_15620</name>
</gene>
<dbReference type="InterPro" id="IPR016163">
    <property type="entry name" value="Ald_DH_C"/>
</dbReference>
<name>A0ABU3C480_9GAMM</name>
<evidence type="ECO:0000259" key="2">
    <source>
        <dbReference type="Pfam" id="PF00171"/>
    </source>
</evidence>
<dbReference type="EMBL" id="JAVRIB010000032">
    <property type="protein sequence ID" value="MDT0636377.1"/>
    <property type="molecule type" value="Genomic_DNA"/>
</dbReference>
<dbReference type="InterPro" id="IPR015590">
    <property type="entry name" value="Aldehyde_DH_dom"/>
</dbReference>
<keyword evidence="4" id="KW-1185">Reference proteome</keyword>
<evidence type="ECO:0000313" key="3">
    <source>
        <dbReference type="EMBL" id="MDT0636377.1"/>
    </source>
</evidence>
<sequence length="493" mass="52719">MASQMETVSGPTLPDTLNYIGGEWTDDGDAERLAVFDPATGRQIGEIPRSTPAAVDRAVSAAQKAFDNPEWRDMPPMEREACLHRLADLMERDADELARIESLDQGKPLAFSSTLDVPASIALLRYFAGWPSKLGGRTVTPAVNGPAFHAYTRREPVGVVGAIVPWNYPLLLAMFKLAPALAAGCTVVLKPAELTPFSTLRLGQLIEEAGFAPGTVNIVLGDGSTGAAIVEHPGVAKITFTGSTSVGKKIAARCGQDLRRVTLELGNKTPVVIMPDADPQVAIPGATQASFVNTGQICFAGSRLFVPRKTMDRTLADIAEEAAKLKIGPGLEPDTMLGPIVSEGQANGIMADMQAGLKSGASLYSGGERLSREGYFIEPTILVTEDPDNVVYRKELFGPVLTATPYDDIEDIAAMANDTDYGLAAHVYTRDLSAAHRLAARIQAGTIWVNCDQISVDVNLPFGGFKESGWGRDNGEEVFEHYLETKTVMMKVG</sequence>
<keyword evidence="1" id="KW-0560">Oxidoreductase</keyword>
<accession>A0ABU3C480</accession>
<dbReference type="RefSeq" id="WP_311654270.1">
    <property type="nucleotide sequence ID" value="NZ_JAVRIB010000032.1"/>
</dbReference>
<dbReference type="InterPro" id="IPR016161">
    <property type="entry name" value="Ald_DH/histidinol_DH"/>
</dbReference>
<dbReference type="Proteomes" id="UP001251857">
    <property type="component" value="Unassembled WGS sequence"/>
</dbReference>
<protein>
    <submittedName>
        <fullName evidence="3">Aldehyde dehydrogenase family protein</fullName>
    </submittedName>
</protein>
<evidence type="ECO:0000256" key="1">
    <source>
        <dbReference type="ARBA" id="ARBA00023002"/>
    </source>
</evidence>
<feature type="domain" description="Aldehyde dehydrogenase" evidence="2">
    <location>
        <begin position="24"/>
        <end position="488"/>
    </location>
</feature>
<dbReference type="PANTHER" id="PTHR11699">
    <property type="entry name" value="ALDEHYDE DEHYDROGENASE-RELATED"/>
    <property type="match status" value="1"/>
</dbReference>
<reference evidence="3 4" key="1">
    <citation type="submission" date="2023-09" db="EMBL/GenBank/DDBJ databases">
        <authorList>
            <person name="Rey-Velasco X."/>
        </authorList>
    </citation>
    <scope>NUCLEOTIDE SEQUENCE [LARGE SCALE GENOMIC DNA]</scope>
    <source>
        <strain evidence="3 4">W335</strain>
    </source>
</reference>
<dbReference type="Gene3D" id="3.40.605.10">
    <property type="entry name" value="Aldehyde Dehydrogenase, Chain A, domain 1"/>
    <property type="match status" value="1"/>
</dbReference>
<dbReference type="SUPFAM" id="SSF53720">
    <property type="entry name" value="ALDH-like"/>
    <property type="match status" value="1"/>
</dbReference>
<comment type="caution">
    <text evidence="3">The sequence shown here is derived from an EMBL/GenBank/DDBJ whole genome shotgun (WGS) entry which is preliminary data.</text>
</comment>
<organism evidence="3 4">
    <name type="scientific">Spectribacter hydrogenoxidans</name>
    <dbReference type="NCBI Taxonomy" id="3075608"/>
    <lineage>
        <taxon>Bacteria</taxon>
        <taxon>Pseudomonadati</taxon>
        <taxon>Pseudomonadota</taxon>
        <taxon>Gammaproteobacteria</taxon>
        <taxon>Salinisphaerales</taxon>
        <taxon>Salinisphaeraceae</taxon>
        <taxon>Spectribacter</taxon>
    </lineage>
</organism>
<evidence type="ECO:0000313" key="4">
    <source>
        <dbReference type="Proteomes" id="UP001251857"/>
    </source>
</evidence>
<proteinExistence type="predicted"/>
<dbReference type="Gene3D" id="3.40.309.10">
    <property type="entry name" value="Aldehyde Dehydrogenase, Chain A, domain 2"/>
    <property type="match status" value="1"/>
</dbReference>
<dbReference type="Pfam" id="PF00171">
    <property type="entry name" value="Aldedh"/>
    <property type="match status" value="1"/>
</dbReference>
<dbReference type="InterPro" id="IPR016162">
    <property type="entry name" value="Ald_DH_N"/>
</dbReference>